<feature type="domain" description="Guanylate cyclase" evidence="11">
    <location>
        <begin position="413"/>
        <end position="461"/>
    </location>
</feature>
<evidence type="ECO:0000256" key="7">
    <source>
        <dbReference type="ARBA" id="ARBA00023136"/>
    </source>
</evidence>
<evidence type="ECO:0000256" key="10">
    <source>
        <dbReference type="SAM" id="Phobius"/>
    </source>
</evidence>
<gene>
    <name evidence="12" type="ORF">ACJMK2_007799</name>
</gene>
<dbReference type="PROSITE" id="PS50125">
    <property type="entry name" value="GUANYLATE_CYCLASE_2"/>
    <property type="match status" value="1"/>
</dbReference>
<dbReference type="GO" id="GO:0016020">
    <property type="term" value="C:membrane"/>
    <property type="evidence" value="ECO:0007669"/>
    <property type="project" value="UniProtKB-SubCell"/>
</dbReference>
<dbReference type="Proteomes" id="UP001634394">
    <property type="component" value="Unassembled WGS sequence"/>
</dbReference>
<keyword evidence="4" id="KW-0732">Signal</keyword>
<keyword evidence="7 10" id="KW-0472">Membrane</keyword>
<evidence type="ECO:0000256" key="8">
    <source>
        <dbReference type="ARBA" id="ARBA00023239"/>
    </source>
</evidence>
<dbReference type="CDD" id="cd07302">
    <property type="entry name" value="CHD"/>
    <property type="match status" value="1"/>
</dbReference>
<evidence type="ECO:0000256" key="5">
    <source>
        <dbReference type="ARBA" id="ARBA00022741"/>
    </source>
</evidence>
<comment type="caution">
    <text evidence="12">The sequence shown here is derived from an EMBL/GenBank/DDBJ whole genome shotgun (WGS) entry which is preliminary data.</text>
</comment>
<keyword evidence="6 10" id="KW-1133">Transmembrane helix</keyword>
<dbReference type="PANTHER" id="PTHR11920">
    <property type="entry name" value="GUANYLYL CYCLASE"/>
    <property type="match status" value="1"/>
</dbReference>
<dbReference type="EMBL" id="JBJQND010000011">
    <property type="protein sequence ID" value="KAL3861778.1"/>
    <property type="molecule type" value="Genomic_DNA"/>
</dbReference>
<dbReference type="InterPro" id="IPR050401">
    <property type="entry name" value="Cyclic_nucleotide_synthase"/>
</dbReference>
<dbReference type="InterPro" id="IPR029787">
    <property type="entry name" value="Nucleotide_cyclase"/>
</dbReference>
<evidence type="ECO:0000256" key="4">
    <source>
        <dbReference type="ARBA" id="ARBA00022729"/>
    </source>
</evidence>
<evidence type="ECO:0000256" key="2">
    <source>
        <dbReference type="ARBA" id="ARBA00012202"/>
    </source>
</evidence>
<keyword evidence="9" id="KW-0141">cGMP biosynthesis</keyword>
<keyword evidence="13" id="KW-1185">Reference proteome</keyword>
<dbReference type="GO" id="GO:0000166">
    <property type="term" value="F:nucleotide binding"/>
    <property type="evidence" value="ECO:0007669"/>
    <property type="project" value="UniProtKB-KW"/>
</dbReference>
<dbReference type="InterPro" id="IPR013587">
    <property type="entry name" value="Nitrate/nitrite_sensing"/>
</dbReference>
<dbReference type="Pfam" id="PF08376">
    <property type="entry name" value="NIT"/>
    <property type="match status" value="1"/>
</dbReference>
<keyword evidence="3 10" id="KW-0812">Transmembrane</keyword>
<accession>A0ABD3VMK9</accession>
<evidence type="ECO:0000256" key="6">
    <source>
        <dbReference type="ARBA" id="ARBA00022989"/>
    </source>
</evidence>
<organism evidence="12 13">
    <name type="scientific">Sinanodonta woodiana</name>
    <name type="common">Chinese pond mussel</name>
    <name type="synonym">Anodonta woodiana</name>
    <dbReference type="NCBI Taxonomy" id="1069815"/>
    <lineage>
        <taxon>Eukaryota</taxon>
        <taxon>Metazoa</taxon>
        <taxon>Spiralia</taxon>
        <taxon>Lophotrochozoa</taxon>
        <taxon>Mollusca</taxon>
        <taxon>Bivalvia</taxon>
        <taxon>Autobranchia</taxon>
        <taxon>Heteroconchia</taxon>
        <taxon>Palaeoheterodonta</taxon>
        <taxon>Unionida</taxon>
        <taxon>Unionoidea</taxon>
        <taxon>Unionidae</taxon>
        <taxon>Unioninae</taxon>
        <taxon>Sinanodonta</taxon>
    </lineage>
</organism>
<dbReference type="AlphaFoldDB" id="A0ABD3VMK9"/>
<dbReference type="EC" id="4.6.1.2" evidence="2"/>
<dbReference type="SMART" id="SM00044">
    <property type="entry name" value="CYCc"/>
    <property type="match status" value="1"/>
</dbReference>
<evidence type="ECO:0000256" key="3">
    <source>
        <dbReference type="ARBA" id="ARBA00022692"/>
    </source>
</evidence>
<evidence type="ECO:0000256" key="9">
    <source>
        <dbReference type="ARBA" id="ARBA00023293"/>
    </source>
</evidence>
<protein>
    <recommendedName>
        <fullName evidence="2">guanylate cyclase</fullName>
        <ecNumber evidence="2">4.6.1.2</ecNumber>
    </recommendedName>
</protein>
<keyword evidence="5" id="KW-0547">Nucleotide-binding</keyword>
<dbReference type="InterPro" id="IPR001054">
    <property type="entry name" value="A/G_cyclase"/>
</dbReference>
<keyword evidence="8" id="KW-0456">Lyase</keyword>
<evidence type="ECO:0000313" key="13">
    <source>
        <dbReference type="Proteomes" id="UP001634394"/>
    </source>
</evidence>
<dbReference type="Gene3D" id="3.30.70.1230">
    <property type="entry name" value="Nucleotide cyclase"/>
    <property type="match status" value="1"/>
</dbReference>
<comment type="subcellular location">
    <subcellularLocation>
        <location evidence="1">Membrane</location>
        <topology evidence="1">Single-pass type I membrane protein</topology>
    </subcellularLocation>
</comment>
<feature type="transmembrane region" description="Helical" evidence="10">
    <location>
        <begin position="42"/>
        <end position="63"/>
    </location>
</feature>
<dbReference type="Pfam" id="PF00211">
    <property type="entry name" value="Guanylate_cyc"/>
    <property type="match status" value="1"/>
</dbReference>
<dbReference type="Pfam" id="PF07701">
    <property type="entry name" value="HNOBA"/>
    <property type="match status" value="1"/>
</dbReference>
<dbReference type="GO" id="GO:0004383">
    <property type="term" value="F:guanylate cyclase activity"/>
    <property type="evidence" value="ECO:0007669"/>
    <property type="project" value="UniProtKB-EC"/>
</dbReference>
<evidence type="ECO:0000313" key="12">
    <source>
        <dbReference type="EMBL" id="KAL3861778.1"/>
    </source>
</evidence>
<evidence type="ECO:0000256" key="1">
    <source>
        <dbReference type="ARBA" id="ARBA00004479"/>
    </source>
</evidence>
<proteinExistence type="predicted"/>
<sequence length="466" mass="53745">MNFQDRTEETNSNFVGVRATLGHLCAEHHTTGSEKRCPSLRIVLLAIIPCLVLIVNSGIRLHADEQNIFNSQTMKGDIQISLEIINLVHRIQTERGTTVLYIGSNRDPNIFTRLALSYESTDEAISQVTRWYSMETSANFTSKTTFHDHIKKFRLLMAHSNLTVFDVVEFYSRDNELFLYWIGNTVRQVQHVAFWIQMVTYHMLVVSTEQAGIERALGSAFHVQGWLPLKEHLLYIEKVALGKSYLDRCKEYSPDVANILNQRFTGSQLEKIITHMRSDILQNNTVNISTNLGEIWFDNMTDFINILKDVEEYLGYSIIQMVDADIEETHKQMTYSIIIMLVVCVLLPTLAFSIHKLTNKIHQFALALEQKAHDLTEERKRTEMLLYQMLPSSVAKKMMRDLSVLPEYFDLVTIMFSDIVEFTDIAFRSTPMQVVDMLNNMYKIFDGLIDNYDAYKIETIGMCDGI</sequence>
<name>A0ABD3VMK9_SINWO</name>
<evidence type="ECO:0000259" key="11">
    <source>
        <dbReference type="PROSITE" id="PS50125"/>
    </source>
</evidence>
<dbReference type="Gene3D" id="6.10.250.780">
    <property type="match status" value="1"/>
</dbReference>
<feature type="transmembrane region" description="Helical" evidence="10">
    <location>
        <begin position="333"/>
        <end position="354"/>
    </location>
</feature>
<dbReference type="SUPFAM" id="SSF55073">
    <property type="entry name" value="Nucleotide cyclase"/>
    <property type="match status" value="1"/>
</dbReference>
<reference evidence="12 13" key="1">
    <citation type="submission" date="2024-11" db="EMBL/GenBank/DDBJ databases">
        <title>Chromosome-level genome assembly of the freshwater bivalve Anodonta woodiana.</title>
        <authorList>
            <person name="Chen X."/>
        </authorList>
    </citation>
    <scope>NUCLEOTIDE SEQUENCE [LARGE SCALE GENOMIC DNA]</scope>
    <source>
        <strain evidence="12">MN2024</strain>
        <tissue evidence="12">Gills</tissue>
    </source>
</reference>
<dbReference type="PANTHER" id="PTHR11920:SF501">
    <property type="entry name" value="GUANYLATE CYCLASE 32E"/>
    <property type="match status" value="1"/>
</dbReference>
<dbReference type="InterPro" id="IPR011645">
    <property type="entry name" value="HNOB_dom_associated"/>
</dbReference>